<sequence>MYYDTANVVIATEVDGRGEQRKLQTKLDNAWRAFWKDKQLSTANNSLDTLDQLLASNATKGVSEESKVLIALVVSEFRQCINGQPAAGTATLAVSVFYFDETTSDGKGEPAGEGVYLFVDGNHLASTDANGQAMLTVPAGTVAVQAIVPSTAIAEATVVASEGTTVPLQLILDDSKEVTSPVQLSVSGMTGDVLPSTFDSFAITLLDNGASRAAVAVAEVAIEDDLGNTLERLTDDFQVDAFGRLLPPDLAVVANAVAKYPGKALVLRVMAEDALGFTLLGTQPLYLGQYTLNVALVAPPSNPSLPVAGVQVTYQLMGTGLILAGTSDGAGHLTFGQVPLGNANLDSVTVEAGRYYYGQASFFLPRASQARVTMTHADDIANGVPRFELLSLPNATSGSSTSADGYDPEIAAHREALHAQLNGYGDLTPMAAVNLRVGAGAANEPVSGSRSLTASQGTQRVILRYQVATQEYPYYVNQQSIYNDTWSLSVHARQSGQQLFNIARNVNSQLRNAPVWLPDGSTGYIEESFDVAALTTEGPAELLLAAAVTNVADSFLPTIVDADLSDDPDRLIVKQVTPERLIKTTGDHNSYSVPLQGENNILARWFTLTLDKPDGAQVTRVRAELQHGSGAMPGGQIFEEGPGANVQVIDDTTLRVRVTLHAGGTVNTVPPPAHAITYKFTVFANLQDGTEVSDDAISATKRALWRMPADWRDPARRYGMRDSGHDDWLSARTWDFISQHGTLLTRIDDISGEHGRDIGHATHDVGTDIDLYHVYRFAGATSGGDNYNRLRNALIRVLSLPAEQTANDRAAITSWTADTRERFAAILSTTDAQTLYYAVGSAYTSSGIALPRGWARSLLVDGTVTASGQQLDTGLGAWGFPQDRLVYNAVHNSHFHIKRPRER</sequence>
<dbReference type="EMBL" id="BMME01000001">
    <property type="protein sequence ID" value="GGK05246.1"/>
    <property type="molecule type" value="Genomic_DNA"/>
</dbReference>
<evidence type="ECO:0000313" key="2">
    <source>
        <dbReference type="Proteomes" id="UP000599009"/>
    </source>
</evidence>
<keyword evidence="2" id="KW-1185">Reference proteome</keyword>
<evidence type="ECO:0000313" key="1">
    <source>
        <dbReference type="EMBL" id="GGK05246.1"/>
    </source>
</evidence>
<dbReference type="RefSeq" id="WP_132984788.1">
    <property type="nucleotide sequence ID" value="NZ_BMME01000001.1"/>
</dbReference>
<proteinExistence type="predicted"/>
<accession>A0ABQ2EC43</accession>
<evidence type="ECO:0008006" key="3">
    <source>
        <dbReference type="Google" id="ProtNLM"/>
    </source>
</evidence>
<gene>
    <name evidence="1" type="ORF">GCM10011394_13010</name>
</gene>
<organism evidence="1 2">
    <name type="scientific">Luteimonas terricola</name>
    <dbReference type="NCBI Taxonomy" id="645597"/>
    <lineage>
        <taxon>Bacteria</taxon>
        <taxon>Pseudomonadati</taxon>
        <taxon>Pseudomonadota</taxon>
        <taxon>Gammaproteobacteria</taxon>
        <taxon>Lysobacterales</taxon>
        <taxon>Lysobacteraceae</taxon>
        <taxon>Luteimonas</taxon>
    </lineage>
</organism>
<dbReference type="Proteomes" id="UP000599009">
    <property type="component" value="Unassembled WGS sequence"/>
</dbReference>
<protein>
    <recommendedName>
        <fullName evidence="3">Big-1 domain-containing protein</fullName>
    </recommendedName>
</protein>
<comment type="caution">
    <text evidence="1">The sequence shown here is derived from an EMBL/GenBank/DDBJ whole genome shotgun (WGS) entry which is preliminary data.</text>
</comment>
<name>A0ABQ2EC43_9GAMM</name>
<reference evidence="2" key="1">
    <citation type="journal article" date="2019" name="Int. J. Syst. Evol. Microbiol.">
        <title>The Global Catalogue of Microorganisms (GCM) 10K type strain sequencing project: providing services to taxonomists for standard genome sequencing and annotation.</title>
        <authorList>
            <consortium name="The Broad Institute Genomics Platform"/>
            <consortium name="The Broad Institute Genome Sequencing Center for Infectious Disease"/>
            <person name="Wu L."/>
            <person name="Ma J."/>
        </authorList>
    </citation>
    <scope>NUCLEOTIDE SEQUENCE [LARGE SCALE GENOMIC DNA]</scope>
    <source>
        <strain evidence="2">CGMCC 1.8985</strain>
    </source>
</reference>